<dbReference type="EMBL" id="JAACJJ010000001">
    <property type="protein sequence ID" value="KAF5331103.1"/>
    <property type="molecule type" value="Genomic_DNA"/>
</dbReference>
<evidence type="ECO:0008006" key="4">
    <source>
        <dbReference type="Google" id="ProtNLM"/>
    </source>
</evidence>
<keyword evidence="3" id="KW-1185">Reference proteome</keyword>
<evidence type="ECO:0000313" key="2">
    <source>
        <dbReference type="EMBL" id="KAF5331103.1"/>
    </source>
</evidence>
<protein>
    <recommendedName>
        <fullName evidence="4">Ubiquitin-like protease family profile domain-containing protein</fullName>
    </recommendedName>
</protein>
<evidence type="ECO:0000256" key="1">
    <source>
        <dbReference type="SAM" id="MobiDB-lite"/>
    </source>
</evidence>
<reference evidence="2 3" key="1">
    <citation type="journal article" date="2020" name="ISME J.">
        <title>Uncovering the hidden diversity of litter-decomposition mechanisms in mushroom-forming fungi.</title>
        <authorList>
            <person name="Floudas D."/>
            <person name="Bentzer J."/>
            <person name="Ahren D."/>
            <person name="Johansson T."/>
            <person name="Persson P."/>
            <person name="Tunlid A."/>
        </authorList>
    </citation>
    <scope>NUCLEOTIDE SEQUENCE [LARGE SCALE GENOMIC DNA]</scope>
    <source>
        <strain evidence="2 3">CBS 101986</strain>
    </source>
</reference>
<comment type="caution">
    <text evidence="2">The sequence shown here is derived from an EMBL/GenBank/DDBJ whole genome shotgun (WGS) entry which is preliminary data.</text>
</comment>
<dbReference type="OrthoDB" id="73076at2759"/>
<dbReference type="Proteomes" id="UP000567179">
    <property type="component" value="Unassembled WGS sequence"/>
</dbReference>
<sequence length="1800" mass="201350">MSTKDPDIPMDTSDSLTSSTDILEKWIGKSKNYKNVPLAVSAELLRRLALSDEESALLPDKNLNIPQLINVSIPSVEPFLSYSKGSAPASCFTSRSPTLTLSDIAGQRVPHLDLLNALRDAAGQAMLDGHISIRDWRDKSSTHCLPFNAITFWRRLHKAAEAQEKWSLALHWLKRQVIPADIITRVEEAISRTPWKGEIRSLGELGLSLTHLSKFLSEEMLDDGHIDAMLQRVRVRLQAESGNQQPNFHIEGTAFAQALTDIASNIKQYPKGASRTDLKATKTLTNSESYSIYGVAHSAPLHWVGYVMEKSRTHIKISWGDSLAHTRTIPKRFKKGIQKWASFHFKGSQVEYDESLPCSVQRDAYSCGIISVNTLKHTLFHDPLWAPAQRELLRVMEFLDILEYHLNHMAYKLKRGKLVPLPEESSSHTDSDIDKYAGSDVDYVPSDVARSKFPLPPHSSPPNVSINNKRPICLQETDSEDEKAPVQKKARQPVKLKKETPSNTTKKPARSGDRKKRLNQEVDAGTFVWQPDQLATYKEKLSSLDAHYFIDESDAKAARTVRHSTCNSDVVMSTVYDITRFKEHLKNCKSKIEKAKAKGKDDPARNTRSLIHMFALKPTPMSTSMVRTGAKALIPVEGSKAPCPGLSAKKDPRIEYYLEHAQVQSAGGRSEIKIAQEMFSSSYSSLSDRQKRAVTLQQHQTHRWSLDHIIGRIYAIGEQPCLKTVWHGNPELEPPVCVNCTALLSLQAFQNAISRKRSEAEEANFIPHRNRNSDVKQIFLRSQGLQALFDESSEDHIFRRFVHQYAHGLFEQNDAFLGLLQVMVSKTDRESCGKGLQNMYYPPSFDTLAHEMLCISPAAYRTFKHEFGGRSERSFAAKRALAPPFTHGHGPHTAARAKQYLIDYGYPLDGPLGCAVDDTKLLASIRPVYNNVMKCWFLVGGAGEPVRVDSDDIGQIQNLLSDLRKNEATKLRLWTLVIPLPGIPPLVLSVEAIGSKNKGPDLGNREKDMLDLVVKDADLNVTALASDGASVERDGRRFLIRSGYAQLLSHSIPHPEAGYPPIVVETIKVGRRRMAVVQDSKHLRKTFRNNLFSGAKALVLGRYFICYQDVREAAYHADSPVYIRDVDRLDRQDDRATARMNSAEMLEHLVRTTDNHGLIVYLYVTGDLIDAYQSRTMSHRQRVKVVLRAKFFKDIWKAFLRDAGYSTTRHFLSPEADDITDILINGFMGLVYIYRDDLKGQFPLLPWTKSSEANEHAFGSLRQMTADFTFADVLSLIPKLGVRLMAACKRKIPSVDFRRTASGYMHTYTDGTNANLHFLRMLPSDAEINLEAHTAWDEAISLWDILGYSTVDTVPYPFPPANFDTQPAEDEPEVEDENNGLESIELEVSEHQELQDALQEGIEYQSSGMSISDKTDSALDQCSFSAAALRVADLESIEKLPDSNLEKLGEIRSALSNVLAALSAQGPEAAQLVQQLLQSVTPDPDSDDEDTPPVDEEAWTSASLAVSQIDALDLTPIVEARKRTQSKECAQSVRIRSAPQLEAGDTTNERLRTKPRTDRQILAAKIHEIIRRDREQGTSTGLNRLVRHTTDTQLTTAVQRVTEPTTGNVANARLVSTNSAATVVCHRRNIFSGLLLNDALADAKITSLTPLKVGRYGVVIVNKELLIAKVLTLYERSNGKTARHNHVESSASIGAVSYIPAQLWQFHRMQRFRSVFGKTGRMNLPLYGHVPAASFLYLLPDSSIRVIGDGPTAQLDLEKTMFDDVWSKLSARKEQLHIGIEKLTESLKKKASHAVDEDEE</sequence>
<proteinExistence type="predicted"/>
<feature type="compositionally biased region" description="Basic residues" evidence="1">
    <location>
        <begin position="486"/>
        <end position="495"/>
    </location>
</feature>
<gene>
    <name evidence="2" type="ORF">D9619_006031</name>
</gene>
<dbReference type="SUPFAM" id="SSF54001">
    <property type="entry name" value="Cysteine proteinases"/>
    <property type="match status" value="1"/>
</dbReference>
<evidence type="ECO:0000313" key="3">
    <source>
        <dbReference type="Proteomes" id="UP000567179"/>
    </source>
</evidence>
<feature type="compositionally biased region" description="Basic residues" evidence="1">
    <location>
        <begin position="507"/>
        <end position="517"/>
    </location>
</feature>
<dbReference type="Gene3D" id="3.40.395.10">
    <property type="entry name" value="Adenoviral Proteinase, Chain A"/>
    <property type="match status" value="1"/>
</dbReference>
<name>A0A8H5BZ05_9AGAR</name>
<feature type="region of interest" description="Disordered" evidence="1">
    <location>
        <begin position="447"/>
        <end position="519"/>
    </location>
</feature>
<dbReference type="InterPro" id="IPR038765">
    <property type="entry name" value="Papain-like_cys_pep_sf"/>
</dbReference>
<organism evidence="2 3">
    <name type="scientific">Psilocybe cf. subviscida</name>
    <dbReference type="NCBI Taxonomy" id="2480587"/>
    <lineage>
        <taxon>Eukaryota</taxon>
        <taxon>Fungi</taxon>
        <taxon>Dikarya</taxon>
        <taxon>Basidiomycota</taxon>
        <taxon>Agaricomycotina</taxon>
        <taxon>Agaricomycetes</taxon>
        <taxon>Agaricomycetidae</taxon>
        <taxon>Agaricales</taxon>
        <taxon>Agaricineae</taxon>
        <taxon>Strophariaceae</taxon>
        <taxon>Psilocybe</taxon>
    </lineage>
</organism>
<accession>A0A8H5BZ05</accession>